<dbReference type="Proteomes" id="UP001300871">
    <property type="component" value="Unassembled WGS sequence"/>
</dbReference>
<proteinExistence type="predicted"/>
<evidence type="ECO:0000313" key="2">
    <source>
        <dbReference type="Proteomes" id="UP001300871"/>
    </source>
</evidence>
<dbReference type="InterPro" id="IPR007729">
    <property type="entry name" value="DGOK"/>
</dbReference>
<dbReference type="InterPro" id="IPR042257">
    <property type="entry name" value="DGOK_C"/>
</dbReference>
<comment type="caution">
    <text evidence="1">The sequence shown here is derived from an EMBL/GenBank/DDBJ whole genome shotgun (WGS) entry which is preliminary data.</text>
</comment>
<sequence length="348" mass="39027">MFAVIDCGTTNTRIYIVDQNREILASGSRKVGVRDTSITGSRDALRQGIAELFFEILREHGIEDEKVEFAVASGMITSEIGLIEIPHLVAPAGVSELAEGILEVSDESVLPIHRPVYFIRGIKNSYPEHARAQDLRDIDFMRGEEVQCIGIIERNKIKEPCSIVALSSHTKVMYIDGSQRVAASNTTISGQFYEALVNSTNIGKSLKEEPGEEPGGYTYEELVDIAVDCVEHAGLGRTLLMPRFLQVLLKTDGRERNIFANAAIAADDLKAFDEMRKKGYLSGHYIFYGHENRCRMYEYLLKKRYGEDLKIEFIYDKEEIGKLTVQGAVAIAFNKIKEREQEGEACFK</sequence>
<dbReference type="InterPro" id="IPR042258">
    <property type="entry name" value="DGOK_N"/>
</dbReference>
<reference evidence="1" key="1">
    <citation type="submission" date="2023-01" db="EMBL/GenBank/DDBJ databases">
        <title>Human gut microbiome strain richness.</title>
        <authorList>
            <person name="Chen-Liaw A."/>
        </authorList>
    </citation>
    <scope>NUCLEOTIDE SEQUENCE</scope>
    <source>
        <strain evidence="1">B1_m1001713B170214d0_201011</strain>
    </source>
</reference>
<dbReference type="CDD" id="cd24012">
    <property type="entry name" value="ASKHA_NBD_KDGal-kinase"/>
    <property type="match status" value="1"/>
</dbReference>
<name>A0AAW6ATB6_CLOSY</name>
<dbReference type="GO" id="GO:0008671">
    <property type="term" value="F:2-dehydro-3-deoxygalactonokinase activity"/>
    <property type="evidence" value="ECO:0007669"/>
    <property type="project" value="InterPro"/>
</dbReference>
<evidence type="ECO:0000313" key="1">
    <source>
        <dbReference type="EMBL" id="MDB1998973.1"/>
    </source>
</evidence>
<accession>A0AAW6ATB6</accession>
<dbReference type="Pfam" id="PF05035">
    <property type="entry name" value="DGOK"/>
    <property type="match status" value="1"/>
</dbReference>
<dbReference type="AlphaFoldDB" id="A0AAW6ATB6"/>
<dbReference type="SUPFAM" id="SSF53067">
    <property type="entry name" value="Actin-like ATPase domain"/>
    <property type="match status" value="1"/>
</dbReference>
<organism evidence="1 2">
    <name type="scientific">Clostridium symbiosum</name>
    <name type="common">Bacteroides symbiosus</name>
    <dbReference type="NCBI Taxonomy" id="1512"/>
    <lineage>
        <taxon>Bacteria</taxon>
        <taxon>Bacillati</taxon>
        <taxon>Bacillota</taxon>
        <taxon>Clostridia</taxon>
        <taxon>Lachnospirales</taxon>
        <taxon>Lachnospiraceae</taxon>
        <taxon>Otoolea</taxon>
    </lineage>
</organism>
<dbReference type="EMBL" id="JAQLGM010000003">
    <property type="protein sequence ID" value="MDB1998973.1"/>
    <property type="molecule type" value="Genomic_DNA"/>
</dbReference>
<gene>
    <name evidence="1" type="ORF">PM006_02020</name>
</gene>
<protein>
    <submittedName>
        <fullName evidence="1">2-dehydro-3-deoxygalactonokinase</fullName>
    </submittedName>
</protein>
<dbReference type="GO" id="GO:0034194">
    <property type="term" value="P:D-galactonate catabolic process"/>
    <property type="evidence" value="ECO:0007669"/>
    <property type="project" value="InterPro"/>
</dbReference>
<dbReference type="GeneID" id="57969663"/>
<dbReference type="RefSeq" id="WP_100931839.1">
    <property type="nucleotide sequence ID" value="NZ_BAABZD010000002.1"/>
</dbReference>
<dbReference type="InterPro" id="IPR043129">
    <property type="entry name" value="ATPase_NBD"/>
</dbReference>
<dbReference type="Gene3D" id="3.30.420.300">
    <property type="entry name" value="2-keto-3-deoxy-galactonokinase, substrate binding domain"/>
    <property type="match status" value="1"/>
</dbReference>
<dbReference type="Gene3D" id="3.30.420.310">
    <property type="entry name" value="2-keto-3-deoxy-galactonokinase, C-terminal domain"/>
    <property type="match status" value="1"/>
</dbReference>